<dbReference type="InterPro" id="IPR013766">
    <property type="entry name" value="Thioredoxin_domain"/>
</dbReference>
<gene>
    <name evidence="4" type="primary">dsbD_47</name>
    <name evidence="4" type="ORF">SDC9_187403</name>
</gene>
<dbReference type="AlphaFoldDB" id="A0A645HNP9"/>
<dbReference type="PANTHER" id="PTHR15337:SF11">
    <property type="entry name" value="THIOREDOXIN DOMAIN-CONTAINING PROTEIN"/>
    <property type="match status" value="1"/>
</dbReference>
<dbReference type="SUPFAM" id="SSF52833">
    <property type="entry name" value="Thioredoxin-like"/>
    <property type="match status" value="1"/>
</dbReference>
<feature type="domain" description="Thioredoxin" evidence="3">
    <location>
        <begin position="34"/>
        <end position="172"/>
    </location>
</feature>
<organism evidence="4">
    <name type="scientific">bioreactor metagenome</name>
    <dbReference type="NCBI Taxonomy" id="1076179"/>
    <lineage>
        <taxon>unclassified sequences</taxon>
        <taxon>metagenomes</taxon>
        <taxon>ecological metagenomes</taxon>
    </lineage>
</organism>
<dbReference type="PANTHER" id="PTHR15337">
    <property type="entry name" value="ANTERIOR GRADIENT PROTEIN-RELATED"/>
    <property type="match status" value="1"/>
</dbReference>
<feature type="transmembrane region" description="Helical" evidence="2">
    <location>
        <begin position="28"/>
        <end position="49"/>
    </location>
</feature>
<dbReference type="InterPro" id="IPR036249">
    <property type="entry name" value="Thioredoxin-like_sf"/>
</dbReference>
<keyword evidence="2" id="KW-1133">Transmembrane helix</keyword>
<evidence type="ECO:0000259" key="3">
    <source>
        <dbReference type="PROSITE" id="PS51352"/>
    </source>
</evidence>
<keyword evidence="4" id="KW-0560">Oxidoreductase</keyword>
<sequence>MDLPRLHSLWIAGRNSTQSGKDGKMKKLVMAAVVMMAAVVSMLAADPVWNNDMTKALAQAKETKRPVMLVISGSDWCPPCMALEKNVLSDKKFQKFAAENLILVQADFPRKKKQAEAVAKLAKAAKAQYAPNDGFPTVVLIGADGKAIGKQVGYSGVNAEKYIEQLKGTLKK</sequence>
<dbReference type="EMBL" id="VSSQ01095945">
    <property type="protein sequence ID" value="MPN39869.1"/>
    <property type="molecule type" value="Genomic_DNA"/>
</dbReference>
<evidence type="ECO:0000313" key="4">
    <source>
        <dbReference type="EMBL" id="MPN39869.1"/>
    </source>
</evidence>
<keyword evidence="2" id="KW-0472">Membrane</keyword>
<comment type="caution">
    <text evidence="4">The sequence shown here is derived from an EMBL/GenBank/DDBJ whole genome shotgun (WGS) entry which is preliminary data.</text>
</comment>
<reference evidence="4" key="1">
    <citation type="submission" date="2019-08" db="EMBL/GenBank/DDBJ databases">
        <authorList>
            <person name="Kucharzyk K."/>
            <person name="Murdoch R.W."/>
            <person name="Higgins S."/>
            <person name="Loffler F."/>
        </authorList>
    </citation>
    <scope>NUCLEOTIDE SEQUENCE</scope>
</reference>
<accession>A0A645HNP9</accession>
<name>A0A645HNP9_9ZZZZ</name>
<proteinExistence type="predicted"/>
<dbReference type="GO" id="GO:0047134">
    <property type="term" value="F:protein-disulfide reductase [NAD(P)H] activity"/>
    <property type="evidence" value="ECO:0007669"/>
    <property type="project" value="UniProtKB-EC"/>
</dbReference>
<dbReference type="PROSITE" id="PS51352">
    <property type="entry name" value="THIOREDOXIN_2"/>
    <property type="match status" value="1"/>
</dbReference>
<evidence type="ECO:0000256" key="1">
    <source>
        <dbReference type="ARBA" id="ARBA00022729"/>
    </source>
</evidence>
<evidence type="ECO:0000256" key="2">
    <source>
        <dbReference type="SAM" id="Phobius"/>
    </source>
</evidence>
<dbReference type="Pfam" id="PF13899">
    <property type="entry name" value="Thioredoxin_7"/>
    <property type="match status" value="1"/>
</dbReference>
<protein>
    <submittedName>
        <fullName evidence="4">Thiol:disulfide interchange protein DsbD</fullName>
        <ecNumber evidence="4">1.8.1.8</ecNumber>
    </submittedName>
</protein>
<keyword evidence="1" id="KW-0732">Signal</keyword>
<dbReference type="Gene3D" id="3.40.30.10">
    <property type="entry name" value="Glutaredoxin"/>
    <property type="match status" value="1"/>
</dbReference>
<keyword evidence="2" id="KW-0812">Transmembrane</keyword>
<dbReference type="InterPro" id="IPR051099">
    <property type="entry name" value="AGR/TXD"/>
</dbReference>
<dbReference type="EC" id="1.8.1.8" evidence="4"/>